<reference evidence="4 5" key="1">
    <citation type="submission" date="2022-12" db="EMBL/GenBank/DDBJ databases">
        <title>Chromosome-level genome assembly of true bugs.</title>
        <authorList>
            <person name="Ma L."/>
            <person name="Li H."/>
        </authorList>
    </citation>
    <scope>NUCLEOTIDE SEQUENCE [LARGE SCALE GENOMIC DNA]</scope>
    <source>
        <strain evidence="4">Lab_2022b</strain>
    </source>
</reference>
<dbReference type="Proteomes" id="UP001461498">
    <property type="component" value="Unassembled WGS sequence"/>
</dbReference>
<evidence type="ECO:0000256" key="3">
    <source>
        <dbReference type="SAM" id="Phobius"/>
    </source>
</evidence>
<evidence type="ECO:0000256" key="1">
    <source>
        <dbReference type="ARBA" id="ARBA00007959"/>
    </source>
</evidence>
<dbReference type="InterPro" id="IPR026776">
    <property type="entry name" value="UPF0729_C18orf32-like"/>
</dbReference>
<feature type="transmembrane region" description="Helical" evidence="3">
    <location>
        <begin position="7"/>
        <end position="28"/>
    </location>
</feature>
<keyword evidence="3" id="KW-1133">Transmembrane helix</keyword>
<protein>
    <submittedName>
        <fullName evidence="4">Uncharacterized protein</fullName>
    </submittedName>
</protein>
<keyword evidence="3" id="KW-0812">Transmembrane</keyword>
<dbReference type="EMBL" id="JAPXFL010000005">
    <property type="protein sequence ID" value="KAK9507054.1"/>
    <property type="molecule type" value="Genomic_DNA"/>
</dbReference>
<evidence type="ECO:0000256" key="2">
    <source>
        <dbReference type="SAM" id="MobiDB-lite"/>
    </source>
</evidence>
<name>A0AAW1DEU0_9HEMI</name>
<comment type="caution">
    <text evidence="4">The sequence shown here is derived from an EMBL/GenBank/DDBJ whole genome shotgun (WGS) entry which is preliminary data.</text>
</comment>
<accession>A0AAW1DEU0</accession>
<proteinExistence type="inferred from homology"/>
<gene>
    <name evidence="4" type="ORF">O3M35_008878</name>
</gene>
<dbReference type="PANTHER" id="PTHR13456:SF0">
    <property type="entry name" value="UPF0729 PROTEIN C18ORF32"/>
    <property type="match status" value="1"/>
</dbReference>
<comment type="similarity">
    <text evidence="1">Belongs to the UPF0729 family.</text>
</comment>
<sequence>MAICVPCFVIPFFLFIWRFIQPWILMFWNPEKLPQSENKTITENNDSKCPMQPATSSSSKCPMQPATSSSEVNDNVKKEQ</sequence>
<organism evidence="4 5">
    <name type="scientific">Rhynocoris fuscipes</name>
    <dbReference type="NCBI Taxonomy" id="488301"/>
    <lineage>
        <taxon>Eukaryota</taxon>
        <taxon>Metazoa</taxon>
        <taxon>Ecdysozoa</taxon>
        <taxon>Arthropoda</taxon>
        <taxon>Hexapoda</taxon>
        <taxon>Insecta</taxon>
        <taxon>Pterygota</taxon>
        <taxon>Neoptera</taxon>
        <taxon>Paraneoptera</taxon>
        <taxon>Hemiptera</taxon>
        <taxon>Heteroptera</taxon>
        <taxon>Panheteroptera</taxon>
        <taxon>Cimicomorpha</taxon>
        <taxon>Reduviidae</taxon>
        <taxon>Harpactorinae</taxon>
        <taxon>Harpactorini</taxon>
        <taxon>Rhynocoris</taxon>
    </lineage>
</organism>
<evidence type="ECO:0000313" key="4">
    <source>
        <dbReference type="EMBL" id="KAK9507054.1"/>
    </source>
</evidence>
<evidence type="ECO:0000313" key="5">
    <source>
        <dbReference type="Proteomes" id="UP001461498"/>
    </source>
</evidence>
<feature type="region of interest" description="Disordered" evidence="2">
    <location>
        <begin position="37"/>
        <end position="80"/>
    </location>
</feature>
<feature type="compositionally biased region" description="Polar residues" evidence="2">
    <location>
        <begin position="53"/>
        <end position="73"/>
    </location>
</feature>
<dbReference type="PANTHER" id="PTHR13456">
    <property type="entry name" value="UPF0729 PROTEIN C18ORF32"/>
    <property type="match status" value="1"/>
</dbReference>
<keyword evidence="3" id="KW-0472">Membrane</keyword>
<keyword evidence="5" id="KW-1185">Reference proteome</keyword>
<dbReference type="AlphaFoldDB" id="A0AAW1DEU0"/>
<dbReference type="Pfam" id="PF14975">
    <property type="entry name" value="DUF4512"/>
    <property type="match status" value="1"/>
</dbReference>